<evidence type="ECO:0000256" key="3">
    <source>
        <dbReference type="ARBA" id="ARBA00005119"/>
    </source>
</evidence>
<dbReference type="GO" id="GO:0016024">
    <property type="term" value="P:CDP-diacylglycerol biosynthetic process"/>
    <property type="evidence" value="ECO:0007669"/>
    <property type="project" value="UniProtKB-UniPathway"/>
</dbReference>
<organism evidence="20 21">
    <name type="scientific">Alishewanella aestuarii B11</name>
    <dbReference type="NCBI Taxonomy" id="1197174"/>
    <lineage>
        <taxon>Bacteria</taxon>
        <taxon>Pseudomonadati</taxon>
        <taxon>Pseudomonadota</taxon>
        <taxon>Gammaproteobacteria</taxon>
        <taxon>Alteromonadales</taxon>
        <taxon>Alteromonadaceae</taxon>
        <taxon>Alishewanella</taxon>
    </lineage>
</organism>
<keyword evidence="11 18" id="KW-0812">Transmembrane</keyword>
<dbReference type="GO" id="GO:0005886">
    <property type="term" value="C:plasma membrane"/>
    <property type="evidence" value="ECO:0007669"/>
    <property type="project" value="UniProtKB-SubCell"/>
</dbReference>
<comment type="pathway">
    <text evidence="4">Lipid metabolism.</text>
</comment>
<evidence type="ECO:0000256" key="18">
    <source>
        <dbReference type="RuleBase" id="RU003938"/>
    </source>
</evidence>
<dbReference type="EMBL" id="ALAB01000007">
    <property type="protein sequence ID" value="EJI86226.1"/>
    <property type="molecule type" value="Genomic_DNA"/>
</dbReference>
<evidence type="ECO:0000256" key="6">
    <source>
        <dbReference type="ARBA" id="ARBA00012487"/>
    </source>
</evidence>
<proteinExistence type="inferred from homology"/>
<dbReference type="InterPro" id="IPR000374">
    <property type="entry name" value="PC_trans"/>
</dbReference>
<evidence type="ECO:0000256" key="2">
    <source>
        <dbReference type="ARBA" id="ARBA00004651"/>
    </source>
</evidence>
<keyword evidence="9" id="KW-0444">Lipid biosynthesis</keyword>
<evidence type="ECO:0000256" key="14">
    <source>
        <dbReference type="ARBA" id="ARBA00023098"/>
    </source>
</evidence>
<dbReference type="PROSITE" id="PS01315">
    <property type="entry name" value="CDS"/>
    <property type="match status" value="1"/>
</dbReference>
<evidence type="ECO:0000256" key="4">
    <source>
        <dbReference type="ARBA" id="ARBA00005189"/>
    </source>
</evidence>
<dbReference type="Pfam" id="PF01148">
    <property type="entry name" value="CTP_transf_1"/>
    <property type="match status" value="1"/>
</dbReference>
<dbReference type="EC" id="2.7.7.41" evidence="6 18"/>
<evidence type="ECO:0000256" key="16">
    <source>
        <dbReference type="ARBA" id="ARBA00023209"/>
    </source>
</evidence>
<feature type="transmembrane region" description="Helical" evidence="19">
    <location>
        <begin position="28"/>
        <end position="49"/>
    </location>
</feature>
<evidence type="ECO:0000256" key="7">
    <source>
        <dbReference type="ARBA" id="ARBA00019373"/>
    </source>
</evidence>
<dbReference type="GO" id="GO:0004605">
    <property type="term" value="F:phosphatidate cytidylyltransferase activity"/>
    <property type="evidence" value="ECO:0007669"/>
    <property type="project" value="UniProtKB-EC"/>
</dbReference>
<evidence type="ECO:0000256" key="13">
    <source>
        <dbReference type="ARBA" id="ARBA00022989"/>
    </source>
</evidence>
<feature type="transmembrane region" description="Helical" evidence="19">
    <location>
        <begin position="120"/>
        <end position="140"/>
    </location>
</feature>
<feature type="transmembrane region" description="Helical" evidence="19">
    <location>
        <begin position="194"/>
        <end position="212"/>
    </location>
</feature>
<keyword evidence="16" id="KW-0594">Phospholipid biosynthesis</keyword>
<feature type="transmembrane region" description="Helical" evidence="19">
    <location>
        <begin position="152"/>
        <end position="173"/>
    </location>
</feature>
<keyword evidence="8" id="KW-1003">Cell membrane</keyword>
<evidence type="ECO:0000313" key="21">
    <source>
        <dbReference type="Proteomes" id="UP000012043"/>
    </source>
</evidence>
<dbReference type="RefSeq" id="WP_008607402.1">
    <property type="nucleotide sequence ID" value="NZ_ALAB01000007.1"/>
</dbReference>
<feature type="transmembrane region" description="Helical" evidence="19">
    <location>
        <begin position="85"/>
        <end position="108"/>
    </location>
</feature>
<comment type="pathway">
    <text evidence="3 18">Phospholipid metabolism; CDP-diacylglycerol biosynthesis; CDP-diacylglycerol from sn-glycerol 3-phosphate: step 3/3.</text>
</comment>
<accession>J1QKV3</accession>
<dbReference type="UniPathway" id="UPA00557">
    <property type="reaction ID" value="UER00614"/>
</dbReference>
<feature type="transmembrane region" description="Helical" evidence="19">
    <location>
        <begin position="56"/>
        <end position="73"/>
    </location>
</feature>
<dbReference type="PATRIC" id="fig|1197174.4.peg.928"/>
<dbReference type="Proteomes" id="UP000012043">
    <property type="component" value="Unassembled WGS sequence"/>
</dbReference>
<reference evidence="20 21" key="1">
    <citation type="journal article" date="2012" name="J. Bacteriol.">
        <title>Genome Sequence of Pectin-Degrading Alishewanella aestuarii Strain B11T, Isolated from Tidal Flat Sediment.</title>
        <authorList>
            <person name="Jung J."/>
            <person name="Choi S."/>
            <person name="Chun J."/>
            <person name="Park W."/>
        </authorList>
    </citation>
    <scope>NUCLEOTIDE SEQUENCE [LARGE SCALE GENOMIC DNA]</scope>
    <source>
        <strain evidence="20 21">B11</strain>
    </source>
</reference>
<keyword evidence="12 18" id="KW-0548">Nucleotidyltransferase</keyword>
<feature type="transmembrane region" description="Helical" evidence="19">
    <location>
        <begin position="218"/>
        <end position="235"/>
    </location>
</feature>
<comment type="similarity">
    <text evidence="5 18">Belongs to the CDS family.</text>
</comment>
<evidence type="ECO:0000256" key="17">
    <source>
        <dbReference type="ARBA" id="ARBA00023264"/>
    </source>
</evidence>
<evidence type="ECO:0000256" key="11">
    <source>
        <dbReference type="ARBA" id="ARBA00022692"/>
    </source>
</evidence>
<keyword evidence="10 18" id="KW-0808">Transferase</keyword>
<comment type="subcellular location">
    <subcellularLocation>
        <location evidence="2">Cell membrane</location>
        <topology evidence="2">Multi-pass membrane protein</topology>
    </subcellularLocation>
</comment>
<keyword evidence="15 19" id="KW-0472">Membrane</keyword>
<evidence type="ECO:0000256" key="19">
    <source>
        <dbReference type="SAM" id="Phobius"/>
    </source>
</evidence>
<dbReference type="AlphaFoldDB" id="J1QKV3"/>
<keyword evidence="17" id="KW-1208">Phospholipid metabolism</keyword>
<evidence type="ECO:0000256" key="8">
    <source>
        <dbReference type="ARBA" id="ARBA00022475"/>
    </source>
</evidence>
<dbReference type="PANTHER" id="PTHR46382">
    <property type="entry name" value="PHOSPHATIDATE CYTIDYLYLTRANSFERASE"/>
    <property type="match status" value="1"/>
</dbReference>
<evidence type="ECO:0000256" key="1">
    <source>
        <dbReference type="ARBA" id="ARBA00001698"/>
    </source>
</evidence>
<evidence type="ECO:0000256" key="12">
    <source>
        <dbReference type="ARBA" id="ARBA00022695"/>
    </source>
</evidence>
<gene>
    <name evidence="20" type="ORF">AEST_09470</name>
</gene>
<sequence length="288" mass="31512">MFKQRLITALILAPLALAAVFYLPLYLFAAVLSAAFLLGAWEWSGFCGLANKRSRALYVVLTAALMALFYAVTPLDPNQQVLHNLPLFSILMLGAAWWLLAIVLVLTFPASQRLWASSDWRRALMGWCTLLPAWAALLYIRGLGYEQSSFYGAWLIFALLGLVWAADIGGYLVGKPFGKTKLLPKVSPGKTLEGMLGGLGFVLLVLTALLVWRDWPGVSWHWYLAAIALTVLSVFGDLSESMFKRVAGKKDSGAFLPGHGGILDRIDSLTATAPLYALLLAFLGNQFL</sequence>
<name>J1QKV3_9ALTE</name>
<comment type="catalytic activity">
    <reaction evidence="1 18">
        <text>a 1,2-diacyl-sn-glycero-3-phosphate + CTP + H(+) = a CDP-1,2-diacyl-sn-glycerol + diphosphate</text>
        <dbReference type="Rhea" id="RHEA:16229"/>
        <dbReference type="ChEBI" id="CHEBI:15378"/>
        <dbReference type="ChEBI" id="CHEBI:33019"/>
        <dbReference type="ChEBI" id="CHEBI:37563"/>
        <dbReference type="ChEBI" id="CHEBI:58332"/>
        <dbReference type="ChEBI" id="CHEBI:58608"/>
        <dbReference type="EC" id="2.7.7.41"/>
    </reaction>
</comment>
<keyword evidence="13 19" id="KW-1133">Transmembrane helix</keyword>
<evidence type="ECO:0000313" key="20">
    <source>
        <dbReference type="EMBL" id="EJI86226.1"/>
    </source>
</evidence>
<keyword evidence="21" id="KW-1185">Reference proteome</keyword>
<evidence type="ECO:0000256" key="5">
    <source>
        <dbReference type="ARBA" id="ARBA00010185"/>
    </source>
</evidence>
<evidence type="ECO:0000256" key="9">
    <source>
        <dbReference type="ARBA" id="ARBA00022516"/>
    </source>
</evidence>
<keyword evidence="14" id="KW-0443">Lipid metabolism</keyword>
<evidence type="ECO:0000256" key="15">
    <source>
        <dbReference type="ARBA" id="ARBA00023136"/>
    </source>
</evidence>
<evidence type="ECO:0000256" key="10">
    <source>
        <dbReference type="ARBA" id="ARBA00022679"/>
    </source>
</evidence>
<dbReference type="PANTHER" id="PTHR46382:SF1">
    <property type="entry name" value="PHOSPHATIDATE CYTIDYLYLTRANSFERASE"/>
    <property type="match status" value="1"/>
</dbReference>
<protein>
    <recommendedName>
        <fullName evidence="7 18">Phosphatidate cytidylyltransferase</fullName>
        <ecNumber evidence="6 18">2.7.7.41</ecNumber>
    </recommendedName>
</protein>
<comment type="caution">
    <text evidence="20">The sequence shown here is derived from an EMBL/GenBank/DDBJ whole genome shotgun (WGS) entry which is preliminary data.</text>
</comment>